<reference evidence="5 6" key="1">
    <citation type="journal article" date="2014" name="Nat. Commun.">
        <title>Klebsormidium flaccidum genome reveals primary factors for plant terrestrial adaptation.</title>
        <authorList>
            <person name="Hori K."/>
            <person name="Maruyama F."/>
            <person name="Fujisawa T."/>
            <person name="Togashi T."/>
            <person name="Yamamoto N."/>
            <person name="Seo M."/>
            <person name="Sato S."/>
            <person name="Yamada T."/>
            <person name="Mori H."/>
            <person name="Tajima N."/>
            <person name="Moriyama T."/>
            <person name="Ikeuchi M."/>
            <person name="Watanabe M."/>
            <person name="Wada H."/>
            <person name="Kobayashi K."/>
            <person name="Saito M."/>
            <person name="Masuda T."/>
            <person name="Sasaki-Sekimoto Y."/>
            <person name="Mashiguchi K."/>
            <person name="Awai K."/>
            <person name="Shimojima M."/>
            <person name="Masuda S."/>
            <person name="Iwai M."/>
            <person name="Nobusawa T."/>
            <person name="Narise T."/>
            <person name="Kondo S."/>
            <person name="Saito H."/>
            <person name="Sato R."/>
            <person name="Murakawa M."/>
            <person name="Ihara Y."/>
            <person name="Oshima-Yamada Y."/>
            <person name="Ohtaka K."/>
            <person name="Satoh M."/>
            <person name="Sonobe K."/>
            <person name="Ishii M."/>
            <person name="Ohtani R."/>
            <person name="Kanamori-Sato M."/>
            <person name="Honoki R."/>
            <person name="Miyazaki D."/>
            <person name="Mochizuki H."/>
            <person name="Umetsu J."/>
            <person name="Higashi K."/>
            <person name="Shibata D."/>
            <person name="Kamiya Y."/>
            <person name="Sato N."/>
            <person name="Nakamura Y."/>
            <person name="Tabata S."/>
            <person name="Ida S."/>
            <person name="Kurokawa K."/>
            <person name="Ohta H."/>
        </authorList>
    </citation>
    <scope>NUCLEOTIDE SEQUENCE [LARGE SCALE GENOMIC DNA]</scope>
    <source>
        <strain evidence="5 6">NIES-2285</strain>
    </source>
</reference>
<dbReference type="PANTHER" id="PTHR31399:SF0">
    <property type="entry name" value="DNA-DIRECTED PRIMASE_POLYMERASE PROTEIN"/>
    <property type="match status" value="1"/>
</dbReference>
<dbReference type="PANTHER" id="PTHR31399">
    <property type="entry name" value="DNA-DIRECTED PRIMASE / POLYMERASE PROTEIN"/>
    <property type="match status" value="1"/>
</dbReference>
<dbReference type="GO" id="GO:0003887">
    <property type="term" value="F:DNA-directed DNA polymerase activity"/>
    <property type="evidence" value="ECO:0000318"/>
    <property type="project" value="GO_Central"/>
</dbReference>
<name>A0A1Y1IJ59_KLENI</name>
<protein>
    <recommendedName>
        <fullName evidence="1">DNA-directed primase/polymerase protein</fullName>
        <ecNumber evidence="3">2.7.7.102</ecNumber>
    </recommendedName>
</protein>
<dbReference type="GO" id="GO:0003682">
    <property type="term" value="F:chromatin binding"/>
    <property type="evidence" value="ECO:0000318"/>
    <property type="project" value="GO_Central"/>
</dbReference>
<dbReference type="Pfam" id="PF03121">
    <property type="entry name" value="Herpes_UL52"/>
    <property type="match status" value="1"/>
</dbReference>
<dbReference type="GO" id="GO:0009411">
    <property type="term" value="P:response to UV"/>
    <property type="evidence" value="ECO:0000318"/>
    <property type="project" value="GO_Central"/>
</dbReference>
<comment type="catalytic activity">
    <reaction evidence="4">
        <text>DNA(n) + a 2'-deoxyribonucleoside 5'-triphosphate = DNA(n+1) + diphosphate</text>
        <dbReference type="Rhea" id="RHEA:22508"/>
        <dbReference type="Rhea" id="RHEA-COMP:17339"/>
        <dbReference type="Rhea" id="RHEA-COMP:17340"/>
        <dbReference type="ChEBI" id="CHEBI:33019"/>
        <dbReference type="ChEBI" id="CHEBI:61560"/>
        <dbReference type="ChEBI" id="CHEBI:173112"/>
        <dbReference type="EC" id="2.7.7.7"/>
    </reaction>
    <physiologicalReaction direction="left-to-right" evidence="4">
        <dbReference type="Rhea" id="RHEA:22509"/>
    </physiologicalReaction>
</comment>
<dbReference type="OMA" id="HCFQKCF"/>
<dbReference type="AlphaFoldDB" id="A0A1Y1IJ59"/>
<dbReference type="GO" id="GO:0005759">
    <property type="term" value="C:mitochondrial matrix"/>
    <property type="evidence" value="ECO:0000318"/>
    <property type="project" value="GO_Central"/>
</dbReference>
<evidence type="ECO:0000313" key="5">
    <source>
        <dbReference type="EMBL" id="GAQ90743.1"/>
    </source>
</evidence>
<accession>A0A1Y1IJ59</accession>
<dbReference type="STRING" id="105231.A0A1Y1IJ59"/>
<dbReference type="Proteomes" id="UP000054558">
    <property type="component" value="Unassembled WGS sequence"/>
</dbReference>
<evidence type="ECO:0000256" key="3">
    <source>
        <dbReference type="ARBA" id="ARBA00044768"/>
    </source>
</evidence>
<keyword evidence="6" id="KW-1185">Reference proteome</keyword>
<dbReference type="EC" id="2.7.7.102" evidence="3"/>
<comment type="catalytic activity">
    <reaction evidence="2">
        <text>ssDNA + n NTP = ssDNA/pppN(pN)n-1 hybrid + (n-1) diphosphate.</text>
        <dbReference type="EC" id="2.7.7.102"/>
    </reaction>
</comment>
<evidence type="ECO:0000256" key="4">
    <source>
        <dbReference type="ARBA" id="ARBA00047303"/>
    </source>
</evidence>
<dbReference type="EMBL" id="DF237628">
    <property type="protein sequence ID" value="GAQ90743.1"/>
    <property type="molecule type" value="Genomic_DNA"/>
</dbReference>
<dbReference type="GO" id="GO:0005634">
    <property type="term" value="C:nucleus"/>
    <property type="evidence" value="ECO:0000318"/>
    <property type="project" value="GO_Central"/>
</dbReference>
<evidence type="ECO:0000313" key="6">
    <source>
        <dbReference type="Proteomes" id="UP000054558"/>
    </source>
</evidence>
<dbReference type="GO" id="GO:0006264">
    <property type="term" value="P:mitochondrial DNA replication"/>
    <property type="evidence" value="ECO:0000318"/>
    <property type="project" value="GO_Central"/>
</dbReference>
<dbReference type="InterPro" id="IPR044917">
    <property type="entry name" value="PRIMPOL"/>
</dbReference>
<organism evidence="5 6">
    <name type="scientific">Klebsormidium nitens</name>
    <name type="common">Green alga</name>
    <name type="synonym">Ulothrix nitens</name>
    <dbReference type="NCBI Taxonomy" id="105231"/>
    <lineage>
        <taxon>Eukaryota</taxon>
        <taxon>Viridiplantae</taxon>
        <taxon>Streptophyta</taxon>
        <taxon>Klebsormidiophyceae</taxon>
        <taxon>Klebsormidiales</taxon>
        <taxon>Klebsormidiaceae</taxon>
        <taxon>Klebsormidium</taxon>
    </lineage>
</organism>
<evidence type="ECO:0000256" key="2">
    <source>
        <dbReference type="ARBA" id="ARBA00044677"/>
    </source>
</evidence>
<gene>
    <name evidence="5" type="ORF">KFL_006790060</name>
</gene>
<dbReference type="GO" id="GO:0031297">
    <property type="term" value="P:replication fork processing"/>
    <property type="evidence" value="ECO:0000318"/>
    <property type="project" value="GO_Central"/>
</dbReference>
<dbReference type="GO" id="GO:0019985">
    <property type="term" value="P:translesion synthesis"/>
    <property type="evidence" value="ECO:0000318"/>
    <property type="project" value="GO_Central"/>
</dbReference>
<dbReference type="OrthoDB" id="5988181at2759"/>
<evidence type="ECO:0000256" key="1">
    <source>
        <dbReference type="ARBA" id="ARBA00026139"/>
    </source>
</evidence>
<sequence>MLKAWEKCGHDNAKPFASQDHQTGTYSYILTTYDEIWARALGRYFPTGTRHLYELIHEGSSVHLYIDFEFDPTLNPNRNPDAMVDALLEVIARLLYDTYDAQIDEGGIVELDASWSGKISRHIVVHLKDCVFSDNSYHLKWFMNKKGPMEDFFATLVCNTNDEARQLECPRMALPFRSPSSRPNYQHEDSTATYRELSEYVKAVASQNGRQAFIRAMKVYNGIISYEIAGNHYCANIGREHTRNNVYYVADLRSEECTLTQKCHDSYSCDGYRSPPLHIPHAIAKVTREHLQKANDGAYAGLLFVFEG</sequence>
<dbReference type="GO" id="GO:0003899">
    <property type="term" value="F:DNA-directed RNA polymerase activity"/>
    <property type="evidence" value="ECO:0000318"/>
    <property type="project" value="GO_Central"/>
</dbReference>
<dbReference type="GO" id="GO:0042276">
    <property type="term" value="P:error-prone translesion synthesis"/>
    <property type="evidence" value="ECO:0007669"/>
    <property type="project" value="InterPro"/>
</dbReference>
<proteinExistence type="predicted"/>